<name>A0A819CC41_9BILA</name>
<dbReference type="EMBL" id="CAJOBD010001564">
    <property type="protein sequence ID" value="CAF3812328.1"/>
    <property type="molecule type" value="Genomic_DNA"/>
</dbReference>
<proteinExistence type="predicted"/>
<dbReference type="EMBL" id="CAJNOT010001935">
    <property type="protein sequence ID" value="CAF1266015.1"/>
    <property type="molecule type" value="Genomic_DNA"/>
</dbReference>
<dbReference type="AlphaFoldDB" id="A0A819CC41"/>
<protein>
    <recommendedName>
        <fullName evidence="4">Dienelactone hydrolase domain-containing protein</fullName>
    </recommendedName>
</protein>
<evidence type="ECO:0000313" key="3">
    <source>
        <dbReference type="Proteomes" id="UP000663836"/>
    </source>
</evidence>
<accession>A0A819CC41</accession>
<sequence length="87" mass="9862">MTNKTHYEQLEVPAAFVCAQQDDQFTDALRTEAEQILAHKAEILSKFLLMEGTVHGFASRLDPDNPTIMNAYNQANDFIAEWAKAYL</sequence>
<evidence type="ECO:0000313" key="2">
    <source>
        <dbReference type="EMBL" id="CAF3812328.1"/>
    </source>
</evidence>
<reference evidence="2" key="1">
    <citation type="submission" date="2021-02" db="EMBL/GenBank/DDBJ databases">
        <authorList>
            <person name="Nowell W R."/>
        </authorList>
    </citation>
    <scope>NUCLEOTIDE SEQUENCE</scope>
</reference>
<evidence type="ECO:0000313" key="1">
    <source>
        <dbReference type="EMBL" id="CAF1266015.1"/>
    </source>
</evidence>
<dbReference type="Proteomes" id="UP000663836">
    <property type="component" value="Unassembled WGS sequence"/>
</dbReference>
<comment type="caution">
    <text evidence="2">The sequence shown here is derived from an EMBL/GenBank/DDBJ whole genome shotgun (WGS) entry which is preliminary data.</text>
</comment>
<dbReference type="Proteomes" id="UP000663864">
    <property type="component" value="Unassembled WGS sequence"/>
</dbReference>
<evidence type="ECO:0008006" key="4">
    <source>
        <dbReference type="Google" id="ProtNLM"/>
    </source>
</evidence>
<organism evidence="2 3">
    <name type="scientific">Rotaria sordida</name>
    <dbReference type="NCBI Taxonomy" id="392033"/>
    <lineage>
        <taxon>Eukaryota</taxon>
        <taxon>Metazoa</taxon>
        <taxon>Spiralia</taxon>
        <taxon>Gnathifera</taxon>
        <taxon>Rotifera</taxon>
        <taxon>Eurotatoria</taxon>
        <taxon>Bdelloidea</taxon>
        <taxon>Philodinida</taxon>
        <taxon>Philodinidae</taxon>
        <taxon>Rotaria</taxon>
    </lineage>
</organism>
<gene>
    <name evidence="2" type="ORF">JBS370_LOCUS15940</name>
    <name evidence="1" type="ORF">ZHD862_LOCUS26157</name>
</gene>